<dbReference type="Gene3D" id="3.40.50.300">
    <property type="entry name" value="P-loop containing nucleotide triphosphate hydrolases"/>
    <property type="match status" value="1"/>
</dbReference>
<evidence type="ECO:0000313" key="5">
    <source>
        <dbReference type="Proteomes" id="UP000275225"/>
    </source>
</evidence>
<dbReference type="EMBL" id="RQJX01000016">
    <property type="protein sequence ID" value="RQN02883.1"/>
    <property type="molecule type" value="Genomic_DNA"/>
</dbReference>
<comment type="caution">
    <text evidence="4">The sequence shown here is derived from an EMBL/GenBank/DDBJ whole genome shotgun (WGS) entry which is preliminary data.</text>
</comment>
<dbReference type="PROSITE" id="PS51194">
    <property type="entry name" value="HELICASE_CTER"/>
    <property type="match status" value="1"/>
</dbReference>
<dbReference type="PANTHER" id="PTHR10799">
    <property type="entry name" value="SNF2/RAD54 HELICASE FAMILY"/>
    <property type="match status" value="1"/>
</dbReference>
<keyword evidence="4" id="KW-0547">Nucleotide-binding</keyword>
<dbReference type="InterPro" id="IPR038718">
    <property type="entry name" value="SNF2-like_sf"/>
</dbReference>
<organism evidence="4 5">
    <name type="scientific">Aeromicrobium camelliae</name>
    <dbReference type="NCBI Taxonomy" id="1538144"/>
    <lineage>
        <taxon>Bacteria</taxon>
        <taxon>Bacillati</taxon>
        <taxon>Actinomycetota</taxon>
        <taxon>Actinomycetes</taxon>
        <taxon>Propionibacteriales</taxon>
        <taxon>Nocardioidaceae</taxon>
        <taxon>Aeromicrobium</taxon>
    </lineage>
</organism>
<dbReference type="FunFam" id="3.40.50.300:FF:000533">
    <property type="entry name" value="Helicase, Snf2 family"/>
    <property type="match status" value="1"/>
</dbReference>
<dbReference type="RefSeq" id="WP_124237360.1">
    <property type="nucleotide sequence ID" value="NZ_JBHUFI010000008.1"/>
</dbReference>
<dbReference type="InterPro" id="IPR014001">
    <property type="entry name" value="Helicase_ATP-bd"/>
</dbReference>
<dbReference type="OrthoDB" id="9760715at2"/>
<dbReference type="SMART" id="SM00490">
    <property type="entry name" value="HELICc"/>
    <property type="match status" value="1"/>
</dbReference>
<evidence type="ECO:0000259" key="2">
    <source>
        <dbReference type="PROSITE" id="PS51192"/>
    </source>
</evidence>
<dbReference type="AlphaFoldDB" id="A0A3N6WNF6"/>
<dbReference type="SMART" id="SM00487">
    <property type="entry name" value="DEXDc"/>
    <property type="match status" value="1"/>
</dbReference>
<dbReference type="InterPro" id="IPR001650">
    <property type="entry name" value="Helicase_C-like"/>
</dbReference>
<dbReference type="InterPro" id="IPR027417">
    <property type="entry name" value="P-loop_NTPase"/>
</dbReference>
<dbReference type="GO" id="GO:0016787">
    <property type="term" value="F:hydrolase activity"/>
    <property type="evidence" value="ECO:0007669"/>
    <property type="project" value="UniProtKB-KW"/>
</dbReference>
<keyword evidence="5" id="KW-1185">Reference proteome</keyword>
<feature type="domain" description="Helicase ATP-binding" evidence="2">
    <location>
        <begin position="413"/>
        <end position="566"/>
    </location>
</feature>
<keyword evidence="4" id="KW-0067">ATP-binding</keyword>
<gene>
    <name evidence="4" type="ORF">EHW97_11725</name>
</gene>
<dbReference type="Gene3D" id="3.40.50.10810">
    <property type="entry name" value="Tandem AAA-ATPase domain"/>
    <property type="match status" value="1"/>
</dbReference>
<evidence type="ECO:0000313" key="4">
    <source>
        <dbReference type="EMBL" id="RQN02883.1"/>
    </source>
</evidence>
<proteinExistence type="predicted"/>
<dbReference type="Pfam" id="PF12419">
    <property type="entry name" value="DUF3670"/>
    <property type="match status" value="1"/>
</dbReference>
<dbReference type="Pfam" id="PF00176">
    <property type="entry name" value="SNF2-rel_dom"/>
    <property type="match status" value="1"/>
</dbReference>
<evidence type="ECO:0000256" key="1">
    <source>
        <dbReference type="ARBA" id="ARBA00022801"/>
    </source>
</evidence>
<dbReference type="GO" id="GO:0004386">
    <property type="term" value="F:helicase activity"/>
    <property type="evidence" value="ECO:0007669"/>
    <property type="project" value="UniProtKB-KW"/>
</dbReference>
<keyword evidence="1" id="KW-0378">Hydrolase</keyword>
<dbReference type="FunFam" id="3.40.50.10810:FF:000031">
    <property type="entry name" value="Helicase, SNF2/RAD54 family"/>
    <property type="match status" value="1"/>
</dbReference>
<dbReference type="Pfam" id="PF00271">
    <property type="entry name" value="Helicase_C"/>
    <property type="match status" value="1"/>
</dbReference>
<accession>A0A3N6WNF6</accession>
<dbReference type="InterPro" id="IPR000330">
    <property type="entry name" value="SNF2_N"/>
</dbReference>
<dbReference type="GO" id="GO:0005524">
    <property type="term" value="F:ATP binding"/>
    <property type="evidence" value="ECO:0007669"/>
    <property type="project" value="InterPro"/>
</dbReference>
<sequence length="859" mass="95172">MPTSTQLIILLRHPVRFLAEEDPARSRFVFDAPQGPVEATANEAVGPLSGGIRAMNAHDSVRAWAGPAIIALRLMAAGALTSPSPAELQQLREAGAHIGESQADGQRQIDAFLAALAVDAPAVATTPQRRREPEQPRPRIEPPRTFAYRLVTAFEAGGADSVATVRLRVRPTDRTWGEVDARDLWTRDDHHFGPGARDATRAMLERLAATWEPAHRLLPGDDGTPPPETVALDRDELGRLASADLVTPLMANRVEVVWPAELVRDVAATPVLQRVEGFGDRPRAFGRDQLFRFDWSVSVGGERLTQAELDELAASHSGMVRLRDQWVFVERSRLDDLLRGGGRELDASDALRAALTGELEIDGRMVEVDTVGWLEDVRERLASLGARDTRIEQPADLDGDLRAYQLDGLRWMNQLVELGLGGILADDMGLGKTIMLIALHLHRAAPAPTLVVCPASVLATWEREIARFAPGQNVHRYHGPQRTLNDAKDGFVVTTYATMRQSADDLAEHDWGMVVADEAQHVKNAASGAAQALRRIGSDARMALTGTPVENSLSELWSILDWTTPGLLGHREQFRRDWARPIERDRDDEVARRLATLIRPFVLRRRKSDPGIAPELPPKIETDHHVQLTREQIGLYEAVVRRTMTEIEESKGIQRRGLVVKLLTQLKQICNHPAQYLRQSTGRLDGRSGKLTVFDELLDEILAEDGRTLVFTQYAQMGHLLARHLNQQGIEHAYLHGGTPVRTREDMVRRFQDGEFPVFVLSLKAAGTGLNLTRADHVIHYDRWWNPAVEDQATDRAHRIGQTTAVHVHRLVAEGTIEQSIAELITAKRALADAVVNSGEAALTELSDAELAALVRLRR</sequence>
<dbReference type="CDD" id="cd18793">
    <property type="entry name" value="SF2_C_SNF"/>
    <property type="match status" value="1"/>
</dbReference>
<protein>
    <submittedName>
        <fullName evidence="4">DEAD/DEAH box helicase</fullName>
    </submittedName>
</protein>
<dbReference type="InterPro" id="IPR049730">
    <property type="entry name" value="SNF2/RAD54-like_C"/>
</dbReference>
<reference evidence="4 5" key="1">
    <citation type="submission" date="2018-11" db="EMBL/GenBank/DDBJ databases">
        <authorList>
            <person name="Li F."/>
        </authorList>
    </citation>
    <scope>NUCLEOTIDE SEQUENCE [LARGE SCALE GENOMIC DNA]</scope>
    <source>
        <strain evidence="4 5">YS17T</strain>
    </source>
</reference>
<dbReference type="SUPFAM" id="SSF52540">
    <property type="entry name" value="P-loop containing nucleoside triphosphate hydrolases"/>
    <property type="match status" value="2"/>
</dbReference>
<name>A0A3N6WNF6_9ACTN</name>
<feature type="domain" description="Helicase C-terminal" evidence="3">
    <location>
        <begin position="693"/>
        <end position="844"/>
    </location>
</feature>
<dbReference type="PROSITE" id="PS51192">
    <property type="entry name" value="HELICASE_ATP_BIND_1"/>
    <property type="match status" value="1"/>
</dbReference>
<dbReference type="InterPro" id="IPR022138">
    <property type="entry name" value="DUF3670"/>
</dbReference>
<dbReference type="Proteomes" id="UP000275225">
    <property type="component" value="Unassembled WGS sequence"/>
</dbReference>
<keyword evidence="4" id="KW-0347">Helicase</keyword>
<evidence type="ECO:0000259" key="3">
    <source>
        <dbReference type="PROSITE" id="PS51194"/>
    </source>
</evidence>